<organism evidence="1 2">
    <name type="scientific">Aphanothece sacrum FPU1</name>
    <dbReference type="NCBI Taxonomy" id="1920663"/>
    <lineage>
        <taxon>Bacteria</taxon>
        <taxon>Bacillati</taxon>
        <taxon>Cyanobacteriota</taxon>
        <taxon>Cyanophyceae</taxon>
        <taxon>Oscillatoriophycideae</taxon>
        <taxon>Chroococcales</taxon>
        <taxon>Aphanothecaceae</taxon>
        <taxon>Aphanothece</taxon>
    </lineage>
</organism>
<evidence type="ECO:0000313" key="1">
    <source>
        <dbReference type="EMBL" id="GBF82371.1"/>
    </source>
</evidence>
<proteinExistence type="predicted"/>
<reference evidence="2" key="1">
    <citation type="submission" date="2017-05" db="EMBL/GenBank/DDBJ databases">
        <title>Physiological properties and genetic analysis related to exopolysaccharide production of fresh-water unicellular cyanobacterium Aphanothece sacrum, Suizenji Nori, that has been cultured as a food source in Japan.</title>
        <authorList>
            <person name="Kanesaki Y."/>
            <person name="Yoshikawa S."/>
            <person name="Ohki K."/>
        </authorList>
    </citation>
    <scope>NUCLEOTIDE SEQUENCE [LARGE SCALE GENOMIC DNA]</scope>
    <source>
        <strain evidence="2">FPU1</strain>
    </source>
</reference>
<sequence>MNPESVNFIKDHVLLLKEKYNESLQQIKEANIKGEDSSFYKGISLAYYDSLELIKSQVEAFGYNSTEVKVALPEFGEPAL</sequence>
<dbReference type="Proteomes" id="UP000287247">
    <property type="component" value="Unassembled WGS sequence"/>
</dbReference>
<accession>A0A401IM97</accession>
<gene>
    <name evidence="1" type="ORF">AsFPU1_3799</name>
</gene>
<protein>
    <submittedName>
        <fullName evidence="1">Uncharacterized protein</fullName>
    </submittedName>
</protein>
<dbReference type="RefSeq" id="WP_124972853.1">
    <property type="nucleotide sequence ID" value="NZ_BDQK01000016.1"/>
</dbReference>
<evidence type="ECO:0000313" key="2">
    <source>
        <dbReference type="Proteomes" id="UP000287247"/>
    </source>
</evidence>
<name>A0A401IM97_APHSA</name>
<keyword evidence="2" id="KW-1185">Reference proteome</keyword>
<dbReference type="EMBL" id="BDQK01000016">
    <property type="protein sequence ID" value="GBF82371.1"/>
    <property type="molecule type" value="Genomic_DNA"/>
</dbReference>
<dbReference type="AlphaFoldDB" id="A0A401IM97"/>
<comment type="caution">
    <text evidence="1">The sequence shown here is derived from an EMBL/GenBank/DDBJ whole genome shotgun (WGS) entry which is preliminary data.</text>
</comment>